<reference evidence="2 3" key="1">
    <citation type="submission" date="2020-06" db="EMBL/GenBank/DDBJ databases">
        <authorList>
            <person name="Li R."/>
            <person name="Bekaert M."/>
        </authorList>
    </citation>
    <scope>NUCLEOTIDE SEQUENCE [LARGE SCALE GENOMIC DNA]</scope>
    <source>
        <strain evidence="3">wild</strain>
    </source>
</reference>
<organism evidence="2 3">
    <name type="scientific">Mytilus coruscus</name>
    <name type="common">Sea mussel</name>
    <dbReference type="NCBI Taxonomy" id="42192"/>
    <lineage>
        <taxon>Eukaryota</taxon>
        <taxon>Metazoa</taxon>
        <taxon>Spiralia</taxon>
        <taxon>Lophotrochozoa</taxon>
        <taxon>Mollusca</taxon>
        <taxon>Bivalvia</taxon>
        <taxon>Autobranchia</taxon>
        <taxon>Pteriomorphia</taxon>
        <taxon>Mytilida</taxon>
        <taxon>Mytiloidea</taxon>
        <taxon>Mytilidae</taxon>
        <taxon>Mytilinae</taxon>
        <taxon>Mytilus</taxon>
    </lineage>
</organism>
<protein>
    <submittedName>
        <fullName evidence="2">Uncharacterized protein</fullName>
    </submittedName>
</protein>
<dbReference type="OrthoDB" id="5990277at2759"/>
<evidence type="ECO:0000313" key="3">
    <source>
        <dbReference type="Proteomes" id="UP000507470"/>
    </source>
</evidence>
<name>A0A6J8A1W9_MYTCO</name>
<evidence type="ECO:0000313" key="2">
    <source>
        <dbReference type="EMBL" id="CAC5358835.1"/>
    </source>
</evidence>
<evidence type="ECO:0000256" key="1">
    <source>
        <dbReference type="SAM" id="MobiDB-lite"/>
    </source>
</evidence>
<gene>
    <name evidence="2" type="ORF">MCOR_1917</name>
</gene>
<keyword evidence="3" id="KW-1185">Reference proteome</keyword>
<sequence length="185" mass="21583">MTFVLTLKIKIHKRNKCIKIADKSPAGWDTVKEYMSNGLASNSKDEKKIRSAESRAMRGKDQKEQERVKRSMEWWKSTFNSRPDNERKLKIAHSFEILLLTVMLVPTSMTSRRTQVDRCLLQMQHVNDIGDMIAQETPRQRTEIKDIDDKYCFDLIDNENLGKNAIQSDSFEYEKSFQSTSVEGR</sequence>
<dbReference type="Proteomes" id="UP000507470">
    <property type="component" value="Unassembled WGS sequence"/>
</dbReference>
<feature type="region of interest" description="Disordered" evidence="1">
    <location>
        <begin position="42"/>
        <end position="65"/>
    </location>
</feature>
<accession>A0A6J8A1W9</accession>
<feature type="compositionally biased region" description="Basic and acidic residues" evidence="1">
    <location>
        <begin position="43"/>
        <end position="65"/>
    </location>
</feature>
<dbReference type="EMBL" id="CACVKT020000402">
    <property type="protein sequence ID" value="CAC5358835.1"/>
    <property type="molecule type" value="Genomic_DNA"/>
</dbReference>
<dbReference type="AlphaFoldDB" id="A0A6J8A1W9"/>
<proteinExistence type="predicted"/>